<evidence type="ECO:0000313" key="2">
    <source>
        <dbReference type="Proteomes" id="UP001598201"/>
    </source>
</evidence>
<dbReference type="EMBL" id="JBHUCJ010000089">
    <property type="protein sequence ID" value="MFD3226481.1"/>
    <property type="molecule type" value="Genomic_DNA"/>
</dbReference>
<organism evidence="1 2">
    <name type="scientific">Rahnella sp. (strain Y9602)</name>
    <dbReference type="NCBI Taxonomy" id="2703885"/>
    <lineage>
        <taxon>Bacteria</taxon>
        <taxon>Pseudomonadati</taxon>
        <taxon>Pseudomonadota</taxon>
        <taxon>Gammaproteobacteria</taxon>
        <taxon>Enterobacterales</taxon>
        <taxon>Yersiniaceae</taxon>
        <taxon>Rahnella</taxon>
    </lineage>
</organism>
<dbReference type="RefSeq" id="WP_379672212.1">
    <property type="nucleotide sequence ID" value="NZ_JBHUCJ010000089.1"/>
</dbReference>
<gene>
    <name evidence="1" type="ORF">ACFPK4_23345</name>
</gene>
<dbReference type="Proteomes" id="UP001598201">
    <property type="component" value="Unassembled WGS sequence"/>
</dbReference>
<accession>A0ABW6CEF2</accession>
<dbReference type="Pfam" id="PF13289">
    <property type="entry name" value="SIR2_2"/>
    <property type="match status" value="1"/>
</dbReference>
<proteinExistence type="predicted"/>
<keyword evidence="2" id="KW-1185">Reference proteome</keyword>
<comment type="caution">
    <text evidence="1">The sequence shown here is derived from an EMBL/GenBank/DDBJ whole genome shotgun (WGS) entry which is preliminary data.</text>
</comment>
<reference evidence="1 2" key="1">
    <citation type="submission" date="2024-09" db="EMBL/GenBank/DDBJ databases">
        <title>Genomes of Rahnella.</title>
        <authorList>
            <person name="Mnguni F.C."/>
            <person name="Shin G.Y."/>
            <person name="Coutinho T."/>
        </authorList>
    </citation>
    <scope>NUCLEOTIDE SEQUENCE [LARGE SCALE GENOMIC DNA]</scope>
    <source>
        <strain evidence="1 2">20WA0057</strain>
    </source>
</reference>
<protein>
    <submittedName>
        <fullName evidence="1">SIR2 family protein</fullName>
    </submittedName>
</protein>
<name>A0ABW6CEF2_RAHSY</name>
<evidence type="ECO:0000313" key="1">
    <source>
        <dbReference type="EMBL" id="MFD3226481.1"/>
    </source>
</evidence>
<sequence>MSLECSEKEDLIRRLSNSHEISFVFGSALTGRREGIGILEPQGVVDFIEKRMHDAGYQKPYDDYLKSNSDALPYQAAFEFVAKNYGADEIHNIINEIVSLNIDPVTGKQRIPDSVKDFVKSIKDEKLKVKYIITTNFDTLIEEALAAENILYNSISIVPDSNINENANGLLTVVHIHGVWNKGDTMHTRNQLKQRRGKIEESIRDILDGHTMCIMAYGGWEDSFTRTLLAIVNSNKIKYSLIWCFYSNDIANINTSYGKLETDLKDAISRERIQFYKGIDCHSIFNFLNREINAVKKP</sequence>